<evidence type="ECO:0000313" key="3">
    <source>
        <dbReference type="Proteomes" id="UP000241436"/>
    </source>
</evidence>
<feature type="transmembrane region" description="Helical" evidence="1">
    <location>
        <begin position="16"/>
        <end position="34"/>
    </location>
</feature>
<dbReference type="GO" id="GO:0004497">
    <property type="term" value="F:monooxygenase activity"/>
    <property type="evidence" value="ECO:0007669"/>
    <property type="project" value="UniProtKB-KW"/>
</dbReference>
<feature type="transmembrane region" description="Helical" evidence="1">
    <location>
        <begin position="103"/>
        <end position="124"/>
    </location>
</feature>
<dbReference type="OrthoDB" id="9771627at2"/>
<feature type="transmembrane region" description="Helical" evidence="1">
    <location>
        <begin position="136"/>
        <end position="154"/>
    </location>
</feature>
<dbReference type="Gene3D" id="1.20.1450.10">
    <property type="entry name" value="Ammonia/particulate methane monooxygenase, subunit A"/>
    <property type="match status" value="1"/>
</dbReference>
<keyword evidence="2" id="KW-0503">Monooxygenase</keyword>
<keyword evidence="3" id="KW-1185">Reference proteome</keyword>
<proteinExistence type="predicted"/>
<feature type="transmembrane region" description="Helical" evidence="1">
    <location>
        <begin position="211"/>
        <end position="229"/>
    </location>
</feature>
<protein>
    <submittedName>
        <fullName evidence="2">Methane monooxygenase/ammonia monooxygenase subunit A</fullName>
    </submittedName>
</protein>
<keyword evidence="2" id="KW-0560">Oxidoreductase</keyword>
<dbReference type="NCBIfam" id="NF041557">
    <property type="entry name" value="AmoA_BACT"/>
    <property type="match status" value="1"/>
</dbReference>
<name>A0A2T4U1K1_9BACT</name>
<dbReference type="EMBL" id="NVQC01000003">
    <property type="protein sequence ID" value="PTL37243.1"/>
    <property type="molecule type" value="Genomic_DNA"/>
</dbReference>
<keyword evidence="1" id="KW-0472">Membrane</keyword>
<dbReference type="Pfam" id="PF02461">
    <property type="entry name" value="AMO"/>
    <property type="match status" value="1"/>
</dbReference>
<dbReference type="InterPro" id="IPR003393">
    <property type="entry name" value="NH3_CH4_mOase_A"/>
</dbReference>
<keyword evidence="1" id="KW-0812">Transmembrane</keyword>
<keyword evidence="1" id="KW-1133">Transmembrane helix</keyword>
<accession>A0A2T4U1K1</accession>
<feature type="transmembrane region" description="Helical" evidence="1">
    <location>
        <begin position="54"/>
        <end position="73"/>
    </location>
</feature>
<organism evidence="2 3">
    <name type="scientific">Candidatus Methylomirabilis limnetica</name>
    <dbReference type="NCBI Taxonomy" id="2033718"/>
    <lineage>
        <taxon>Bacteria</taxon>
        <taxon>Candidatus Methylomirabilota</taxon>
        <taxon>Candidatus Methylomirabilia</taxon>
        <taxon>Candidatus Methylomirabilales</taxon>
        <taxon>Candidatus Methylomirabilaceae</taxon>
        <taxon>Candidatus Methylomirabilis</taxon>
    </lineage>
</organism>
<gene>
    <name evidence="2" type="ORF">CLG94_00095</name>
</gene>
<dbReference type="Proteomes" id="UP000241436">
    <property type="component" value="Unassembled WGS sequence"/>
</dbReference>
<dbReference type="AlphaFoldDB" id="A0A2T4U1K1"/>
<evidence type="ECO:0000256" key="1">
    <source>
        <dbReference type="SAM" id="Phobius"/>
    </source>
</evidence>
<comment type="caution">
    <text evidence="2">The sequence shown here is derived from an EMBL/GenBank/DDBJ whole genome shotgun (WGS) entry which is preliminary data.</text>
</comment>
<evidence type="ECO:0000313" key="2">
    <source>
        <dbReference type="EMBL" id="PTL37243.1"/>
    </source>
</evidence>
<dbReference type="RefSeq" id="WP_107560874.1">
    <property type="nucleotide sequence ID" value="NZ_NVQC01000003.1"/>
</dbReference>
<reference evidence="2 3" key="1">
    <citation type="submission" date="2017-09" db="EMBL/GenBank/DDBJ databases">
        <title>Bloom of a denitrifying methanotroph, Candidatus Methylomirabilis limnetica, in a deep stratified lake.</title>
        <authorList>
            <person name="Graf J.S."/>
            <person name="Marchant H.K."/>
            <person name="Tienken D."/>
            <person name="Hach P.F."/>
            <person name="Brand A."/>
            <person name="Schubert C.J."/>
            <person name="Kuypers M.M."/>
            <person name="Milucka J."/>
        </authorList>
    </citation>
    <scope>NUCLEOTIDE SEQUENCE [LARGE SCALE GENOMIC DNA]</scope>
    <source>
        <strain evidence="2 3">Zug</strain>
    </source>
</reference>
<sequence>MALLTQQQALSLERKFDIIVIIAAFTGTVAGYHIHQMLTVGDWDFWLDWKDRRWWVTLTPILLITFPAATQYFMWEKMRLPIGATFCVMTLHFGQWMNRVFNFYMWAWFPVNFVTPSLMIPSAIFLDVTLMMTGSYMFTALFGGMGWSLLFYPANWTWLAPFHLAVKHPSGPLMSIADLMGMEYVRSATPEYIRIIERGTLRTFGRDVTPVSSFFAGFISGIVYLWWVWMGKVISRPVFLSRT</sequence>
<reference evidence="3" key="2">
    <citation type="journal article" date="2018" name="Environ. Microbiol.">
        <title>Bloom of a denitrifying methanotroph, 'Candidatus Methylomirabilis limnetica', in a deep stratified lake.</title>
        <authorList>
            <person name="Graf J.S."/>
            <person name="Mayr M.J."/>
            <person name="Marchant H.K."/>
            <person name="Tienken D."/>
            <person name="Hach P.F."/>
            <person name="Brand A."/>
            <person name="Schubert C.J."/>
            <person name="Kuypers M.M."/>
            <person name="Milucka J."/>
        </authorList>
    </citation>
    <scope>NUCLEOTIDE SEQUENCE [LARGE SCALE GENOMIC DNA]</scope>
    <source>
        <strain evidence="3">Zug</strain>
    </source>
</reference>
<dbReference type="InterPro" id="IPR037001">
    <property type="entry name" value="NH3/CH4_mOase_suA_sf"/>
</dbReference>